<dbReference type="EMBL" id="JBHTJV010000009">
    <property type="protein sequence ID" value="MFD0916841.1"/>
    <property type="molecule type" value="Genomic_DNA"/>
</dbReference>
<comment type="caution">
    <text evidence="1">The sequence shown here is derived from an EMBL/GenBank/DDBJ whole genome shotgun (WGS) entry which is preliminary data.</text>
</comment>
<dbReference type="RefSeq" id="WP_377212686.1">
    <property type="nucleotide sequence ID" value="NZ_JBHTJV010000009.1"/>
</dbReference>
<dbReference type="Proteomes" id="UP001597101">
    <property type="component" value="Unassembled WGS sequence"/>
</dbReference>
<accession>A0ABW3FJA2</accession>
<name>A0ABW3FJA2_9HYPH</name>
<evidence type="ECO:0000313" key="2">
    <source>
        <dbReference type="Proteomes" id="UP001597101"/>
    </source>
</evidence>
<proteinExistence type="predicted"/>
<organism evidence="1 2">
    <name type="scientific">Pseudahrensia aquimaris</name>
    <dbReference type="NCBI Taxonomy" id="744461"/>
    <lineage>
        <taxon>Bacteria</taxon>
        <taxon>Pseudomonadati</taxon>
        <taxon>Pseudomonadota</taxon>
        <taxon>Alphaproteobacteria</taxon>
        <taxon>Hyphomicrobiales</taxon>
        <taxon>Ahrensiaceae</taxon>
        <taxon>Pseudahrensia</taxon>
    </lineage>
</organism>
<reference evidence="2" key="1">
    <citation type="journal article" date="2019" name="Int. J. Syst. Evol. Microbiol.">
        <title>The Global Catalogue of Microorganisms (GCM) 10K type strain sequencing project: providing services to taxonomists for standard genome sequencing and annotation.</title>
        <authorList>
            <consortium name="The Broad Institute Genomics Platform"/>
            <consortium name="The Broad Institute Genome Sequencing Center for Infectious Disease"/>
            <person name="Wu L."/>
            <person name="Ma J."/>
        </authorList>
    </citation>
    <scope>NUCLEOTIDE SEQUENCE [LARGE SCALE GENOMIC DNA]</scope>
    <source>
        <strain evidence="2">CCUG 60023</strain>
    </source>
</reference>
<sequence>MTRIPEYQRGFRDGCRAIVTALHAAAREETYGGSLANFHCTADMVGRFGSWCFHFQLLSPEEQSIALRKSPPNRYLTRMEPVLAILVAAASDPTFAAAAQRHHDMTGRPTDYMHGYMIGIIGALEECKYRDSYLIDPLAKHPLRKFINGMQDQLDVLLMAKEPIWVRWPKPIRQIPRRRQTK</sequence>
<protein>
    <submittedName>
        <fullName evidence="1">Uncharacterized protein</fullName>
    </submittedName>
</protein>
<evidence type="ECO:0000313" key="1">
    <source>
        <dbReference type="EMBL" id="MFD0916841.1"/>
    </source>
</evidence>
<keyword evidence="2" id="KW-1185">Reference proteome</keyword>
<gene>
    <name evidence="1" type="ORF">ACFQ14_10520</name>
</gene>